<dbReference type="InterPro" id="IPR036386">
    <property type="entry name" value="HscB_C_sf"/>
</dbReference>
<name>A0AA97K7E5_EUBMA</name>
<dbReference type="FunFam" id="1.20.1280.20:FF:000002">
    <property type="entry name" value="HscB mitochondrial iron-sulfur cluster co-chaperone"/>
    <property type="match status" value="1"/>
</dbReference>
<dbReference type="RefSeq" id="XP_054851983.1">
    <property type="nucleotide sequence ID" value="XM_054996008.1"/>
</dbReference>
<comment type="similarity">
    <text evidence="3">Belongs to the HscB family.</text>
</comment>
<dbReference type="PANTHER" id="PTHR14021">
    <property type="entry name" value="IRON-SULFUR CLUSTER CO-CHAPERONE PROTEIN HSCB"/>
    <property type="match status" value="1"/>
</dbReference>
<dbReference type="InterPro" id="IPR004640">
    <property type="entry name" value="HscB"/>
</dbReference>
<protein>
    <submittedName>
        <fullName evidence="9">Iron-sulfur cluster co-chaperone protein HscB</fullName>
    </submittedName>
</protein>
<dbReference type="Proteomes" id="UP001190640">
    <property type="component" value="Chromosome 13"/>
</dbReference>
<evidence type="ECO:0000313" key="9">
    <source>
        <dbReference type="RefSeq" id="XP_054851983.1"/>
    </source>
</evidence>
<feature type="domain" description="Co-chaperone HscB C-terminal oligomerisation" evidence="7">
    <location>
        <begin position="47"/>
        <end position="120"/>
    </location>
</feature>
<keyword evidence="6" id="KW-0143">Chaperone</keyword>
<dbReference type="SUPFAM" id="SSF47144">
    <property type="entry name" value="HSC20 (HSCB), C-terminal oligomerisation domain"/>
    <property type="match status" value="1"/>
</dbReference>
<gene>
    <name evidence="9" type="primary">HSCB</name>
</gene>
<dbReference type="GO" id="GO:0001671">
    <property type="term" value="F:ATPase activator activity"/>
    <property type="evidence" value="ECO:0007669"/>
    <property type="project" value="InterPro"/>
</dbReference>
<evidence type="ECO:0000313" key="8">
    <source>
        <dbReference type="Proteomes" id="UP001190640"/>
    </source>
</evidence>
<proteinExistence type="inferred from homology"/>
<comment type="subcellular location">
    <subcellularLocation>
        <location evidence="2">Cytoplasm</location>
    </subcellularLocation>
    <subcellularLocation>
        <location evidence="1">Mitochondrion</location>
    </subcellularLocation>
</comment>
<evidence type="ECO:0000259" key="7">
    <source>
        <dbReference type="Pfam" id="PF07743"/>
    </source>
</evidence>
<dbReference type="GeneID" id="129341076"/>
<accession>A0AA97K7E5</accession>
<evidence type="ECO:0000256" key="5">
    <source>
        <dbReference type="ARBA" id="ARBA00023128"/>
    </source>
</evidence>
<dbReference type="KEGG" id="emc:129341076"/>
<organism evidence="8 9">
    <name type="scientific">Eublepharis macularius</name>
    <name type="common">Leopard gecko</name>
    <name type="synonym">Cyrtodactylus macularius</name>
    <dbReference type="NCBI Taxonomy" id="481883"/>
    <lineage>
        <taxon>Eukaryota</taxon>
        <taxon>Metazoa</taxon>
        <taxon>Chordata</taxon>
        <taxon>Craniata</taxon>
        <taxon>Vertebrata</taxon>
        <taxon>Euteleostomi</taxon>
        <taxon>Lepidosauria</taxon>
        <taxon>Squamata</taxon>
        <taxon>Bifurcata</taxon>
        <taxon>Gekkota</taxon>
        <taxon>Eublepharidae</taxon>
        <taxon>Eublepharinae</taxon>
        <taxon>Eublepharis</taxon>
    </lineage>
</organism>
<dbReference type="AlphaFoldDB" id="A0AA97K7E5"/>
<dbReference type="GO" id="GO:0044571">
    <property type="term" value="P:[2Fe-2S] cluster assembly"/>
    <property type="evidence" value="ECO:0007669"/>
    <property type="project" value="InterPro"/>
</dbReference>
<dbReference type="InterPro" id="IPR036869">
    <property type="entry name" value="J_dom_sf"/>
</dbReference>
<evidence type="ECO:0000256" key="2">
    <source>
        <dbReference type="ARBA" id="ARBA00004496"/>
    </source>
</evidence>
<keyword evidence="5" id="KW-0496">Mitochondrion</keyword>
<keyword evidence="8" id="KW-1185">Reference proteome</keyword>
<reference evidence="9" key="1">
    <citation type="submission" date="2025-08" db="UniProtKB">
        <authorList>
            <consortium name="RefSeq"/>
        </authorList>
    </citation>
    <scope>IDENTIFICATION</scope>
    <source>
        <tissue evidence="9">Blood</tissue>
    </source>
</reference>
<sequence length="126" mass="14378">MAERDFSAQHSALVNAAYRTLRSPLSRGLYLLELNGVELEKGTDSQEDPEFLSEIMEMNEKLAETNSEEGAREEMENYIAAKQEELTKDVSQAFDQDDLQKAKKVLAKMKYFANLEETVKRKKVPS</sequence>
<dbReference type="Pfam" id="PF07743">
    <property type="entry name" value="HSCB_C"/>
    <property type="match status" value="1"/>
</dbReference>
<dbReference type="Gene3D" id="1.10.287.110">
    <property type="entry name" value="DnaJ domain"/>
    <property type="match status" value="1"/>
</dbReference>
<dbReference type="PANTHER" id="PTHR14021:SF15">
    <property type="entry name" value="IRON-SULFUR CLUSTER CO-CHAPERONE PROTEIN HSCB"/>
    <property type="match status" value="1"/>
</dbReference>
<evidence type="ECO:0000256" key="6">
    <source>
        <dbReference type="ARBA" id="ARBA00023186"/>
    </source>
</evidence>
<dbReference type="GO" id="GO:0051259">
    <property type="term" value="P:protein complex oligomerization"/>
    <property type="evidence" value="ECO:0007669"/>
    <property type="project" value="InterPro"/>
</dbReference>
<dbReference type="GO" id="GO:0051087">
    <property type="term" value="F:protein-folding chaperone binding"/>
    <property type="evidence" value="ECO:0007669"/>
    <property type="project" value="InterPro"/>
</dbReference>
<dbReference type="GO" id="GO:0005739">
    <property type="term" value="C:mitochondrion"/>
    <property type="evidence" value="ECO:0007669"/>
    <property type="project" value="UniProtKB-SubCell"/>
</dbReference>
<dbReference type="InterPro" id="IPR009073">
    <property type="entry name" value="HscB_oligo_C"/>
</dbReference>
<keyword evidence="4" id="KW-0963">Cytoplasm</keyword>
<evidence type="ECO:0000256" key="3">
    <source>
        <dbReference type="ARBA" id="ARBA00010476"/>
    </source>
</evidence>
<dbReference type="NCBIfam" id="TIGR00714">
    <property type="entry name" value="hscB"/>
    <property type="match status" value="1"/>
</dbReference>
<evidence type="ECO:0000256" key="4">
    <source>
        <dbReference type="ARBA" id="ARBA00022490"/>
    </source>
</evidence>
<dbReference type="CTD" id="150274"/>
<dbReference type="Gene3D" id="1.20.1280.20">
    <property type="entry name" value="HscB, C-terminal domain"/>
    <property type="match status" value="1"/>
</dbReference>
<evidence type="ECO:0000256" key="1">
    <source>
        <dbReference type="ARBA" id="ARBA00004173"/>
    </source>
</evidence>